<evidence type="ECO:0000256" key="7">
    <source>
        <dbReference type="ARBA" id="ARBA00023211"/>
    </source>
</evidence>
<dbReference type="GO" id="GO:0046872">
    <property type="term" value="F:metal ion binding"/>
    <property type="evidence" value="ECO:0007669"/>
    <property type="project" value="UniProtKB-KW"/>
</dbReference>
<feature type="compositionally biased region" description="Polar residues" evidence="8">
    <location>
        <begin position="1408"/>
        <end position="1422"/>
    </location>
</feature>
<feature type="region of interest" description="Disordered" evidence="8">
    <location>
        <begin position="1313"/>
        <end position="1333"/>
    </location>
</feature>
<dbReference type="PANTHER" id="PTHR12112:SF39">
    <property type="entry name" value="EG:152A3.5 PROTEIN (FBGN0003116_PN PROTEIN)"/>
    <property type="match status" value="1"/>
</dbReference>
<dbReference type="GO" id="GO:0004309">
    <property type="term" value="F:exopolyphosphatase activity"/>
    <property type="evidence" value="ECO:0007669"/>
    <property type="project" value="TreeGrafter"/>
</dbReference>
<dbReference type="KEGG" id="cvn:111111975"/>
<dbReference type="Pfam" id="PF12496">
    <property type="entry name" value="BNIP2"/>
    <property type="match status" value="1"/>
</dbReference>
<dbReference type="SMART" id="SM00516">
    <property type="entry name" value="SEC14"/>
    <property type="match status" value="1"/>
</dbReference>
<reference evidence="11 12" key="1">
    <citation type="submission" date="2025-04" db="UniProtKB">
        <authorList>
            <consortium name="RefSeq"/>
        </authorList>
    </citation>
    <scope>IDENTIFICATION</scope>
    <source>
        <tissue evidence="11 12">Whole sample</tissue>
    </source>
</reference>
<dbReference type="InterPro" id="IPR001251">
    <property type="entry name" value="CRAL-TRIO_dom"/>
</dbReference>
<dbReference type="PROSITE" id="PS50191">
    <property type="entry name" value="CRAL_TRIO"/>
    <property type="match status" value="1"/>
</dbReference>
<dbReference type="InterPro" id="IPR038222">
    <property type="entry name" value="DHHA2_dom_sf"/>
</dbReference>
<dbReference type="Gene3D" id="3.10.310.20">
    <property type="entry name" value="DHHA2 domain"/>
    <property type="match status" value="1"/>
</dbReference>
<feature type="compositionally biased region" description="Polar residues" evidence="8">
    <location>
        <begin position="883"/>
        <end position="901"/>
    </location>
</feature>
<dbReference type="FunFam" id="3.40.525.10:FF:000001">
    <property type="entry name" value="BCL2/adenovirus E1B protein-interacting protein 2"/>
    <property type="match status" value="1"/>
</dbReference>
<feature type="compositionally biased region" description="Low complexity" evidence="8">
    <location>
        <begin position="1213"/>
        <end position="1232"/>
    </location>
</feature>
<dbReference type="PANTHER" id="PTHR12112">
    <property type="entry name" value="BNIP - RELATED"/>
    <property type="match status" value="1"/>
</dbReference>
<dbReference type="SUPFAM" id="SSF64182">
    <property type="entry name" value="DHH phosphoesterases"/>
    <property type="match status" value="1"/>
</dbReference>
<dbReference type="InterPro" id="IPR001667">
    <property type="entry name" value="DDH_dom"/>
</dbReference>
<dbReference type="InterPro" id="IPR036865">
    <property type="entry name" value="CRAL-TRIO_dom_sf"/>
</dbReference>
<dbReference type="GO" id="GO:0005737">
    <property type="term" value="C:cytoplasm"/>
    <property type="evidence" value="ECO:0007669"/>
    <property type="project" value="UniProtKB-SubCell"/>
</dbReference>
<feature type="region of interest" description="Disordered" evidence="8">
    <location>
        <begin position="550"/>
        <end position="575"/>
    </location>
</feature>
<dbReference type="RefSeq" id="XP_022304906.1">
    <property type="nucleotide sequence ID" value="XM_022449198.1"/>
</dbReference>
<feature type="compositionally biased region" description="Polar residues" evidence="8">
    <location>
        <begin position="509"/>
        <end position="537"/>
    </location>
</feature>
<feature type="compositionally biased region" description="Basic and acidic residues" evidence="8">
    <location>
        <begin position="1805"/>
        <end position="1817"/>
    </location>
</feature>
<dbReference type="Proteomes" id="UP000694844">
    <property type="component" value="Chromosome 9"/>
</dbReference>
<comment type="similarity">
    <text evidence="3">Belongs to the PPase class C family. Prune subfamily.</text>
</comment>
<feature type="compositionally biased region" description="Low complexity" evidence="8">
    <location>
        <begin position="489"/>
        <end position="507"/>
    </location>
</feature>
<feature type="region of interest" description="Disordered" evidence="8">
    <location>
        <begin position="1406"/>
        <end position="1543"/>
    </location>
</feature>
<protein>
    <submittedName>
        <fullName evidence="11 12">Uncharacterized protein LOC111111975 isoform X1</fullName>
    </submittedName>
</protein>
<feature type="region of interest" description="Disordered" evidence="8">
    <location>
        <begin position="489"/>
        <end position="537"/>
    </location>
</feature>
<dbReference type="Gene3D" id="3.40.525.10">
    <property type="entry name" value="CRAL-TRIO lipid binding domain"/>
    <property type="match status" value="1"/>
</dbReference>
<feature type="compositionally biased region" description="Polar residues" evidence="8">
    <location>
        <begin position="1187"/>
        <end position="1205"/>
    </location>
</feature>
<evidence type="ECO:0000256" key="4">
    <source>
        <dbReference type="ARBA" id="ARBA00022490"/>
    </source>
</evidence>
<comment type="subcellular location">
    <subcellularLocation>
        <location evidence="2">Cytoplasm</location>
    </subcellularLocation>
</comment>
<organism evidence="10 11">
    <name type="scientific">Crassostrea virginica</name>
    <name type="common">Eastern oyster</name>
    <dbReference type="NCBI Taxonomy" id="6565"/>
    <lineage>
        <taxon>Eukaryota</taxon>
        <taxon>Metazoa</taxon>
        <taxon>Spiralia</taxon>
        <taxon>Lophotrochozoa</taxon>
        <taxon>Mollusca</taxon>
        <taxon>Bivalvia</taxon>
        <taxon>Autobranchia</taxon>
        <taxon>Pteriomorphia</taxon>
        <taxon>Ostreida</taxon>
        <taxon>Ostreoidea</taxon>
        <taxon>Ostreidae</taxon>
        <taxon>Crassostrea</taxon>
    </lineage>
</organism>
<dbReference type="Pfam" id="PF01368">
    <property type="entry name" value="DHH"/>
    <property type="match status" value="1"/>
</dbReference>
<feature type="region of interest" description="Disordered" evidence="8">
    <location>
        <begin position="837"/>
        <end position="905"/>
    </location>
</feature>
<dbReference type="Pfam" id="PF02833">
    <property type="entry name" value="DHHA2"/>
    <property type="match status" value="1"/>
</dbReference>
<name>A0A8B8BPR8_CRAVI</name>
<feature type="compositionally biased region" description="Basic and acidic residues" evidence="8">
    <location>
        <begin position="1081"/>
        <end position="1132"/>
    </location>
</feature>
<keyword evidence="7" id="KW-0464">Manganese</keyword>
<feature type="region of interest" description="Disordered" evidence="8">
    <location>
        <begin position="1784"/>
        <end position="1831"/>
    </location>
</feature>
<dbReference type="SMART" id="SM01131">
    <property type="entry name" value="DHHA2"/>
    <property type="match status" value="1"/>
</dbReference>
<keyword evidence="10" id="KW-1185">Reference proteome</keyword>
<feature type="domain" description="CRAL-TRIO" evidence="9">
    <location>
        <begin position="1613"/>
        <end position="1774"/>
    </location>
</feature>
<evidence type="ECO:0000256" key="8">
    <source>
        <dbReference type="SAM" id="MobiDB-lite"/>
    </source>
</evidence>
<keyword evidence="5" id="KW-0479">Metal-binding</keyword>
<evidence type="ECO:0000256" key="6">
    <source>
        <dbReference type="ARBA" id="ARBA00022801"/>
    </source>
</evidence>
<evidence type="ECO:0000256" key="2">
    <source>
        <dbReference type="ARBA" id="ARBA00004496"/>
    </source>
</evidence>
<evidence type="ECO:0000256" key="1">
    <source>
        <dbReference type="ARBA" id="ARBA00001936"/>
    </source>
</evidence>
<dbReference type="Gene3D" id="3.90.1640.10">
    <property type="entry name" value="inorganic pyrophosphatase (n-terminal core)"/>
    <property type="match status" value="1"/>
</dbReference>
<feature type="compositionally biased region" description="Low complexity" evidence="8">
    <location>
        <begin position="1523"/>
        <end position="1534"/>
    </location>
</feature>
<proteinExistence type="inferred from homology"/>
<feature type="compositionally biased region" description="Polar residues" evidence="8">
    <location>
        <begin position="1444"/>
        <end position="1461"/>
    </location>
</feature>
<evidence type="ECO:0000313" key="12">
    <source>
        <dbReference type="RefSeq" id="XP_022304907.1"/>
    </source>
</evidence>
<dbReference type="RefSeq" id="XP_022304907.1">
    <property type="nucleotide sequence ID" value="XM_022449199.1"/>
</dbReference>
<feature type="compositionally biased region" description="Acidic residues" evidence="8">
    <location>
        <begin position="1133"/>
        <end position="1151"/>
    </location>
</feature>
<dbReference type="InterPro" id="IPR038763">
    <property type="entry name" value="DHH_sf"/>
</dbReference>
<dbReference type="CDD" id="cd00170">
    <property type="entry name" value="SEC14"/>
    <property type="match status" value="1"/>
</dbReference>
<evidence type="ECO:0000256" key="3">
    <source>
        <dbReference type="ARBA" id="ARBA00010331"/>
    </source>
</evidence>
<dbReference type="GeneID" id="111111975"/>
<dbReference type="Pfam" id="PF13716">
    <property type="entry name" value="CRAL_TRIO_2"/>
    <property type="match status" value="1"/>
</dbReference>
<sequence>MDDFLKETKNFLGEAAQGNKNLHVVIGNESCDLDSVIAALTYSYFLHKTSASDSIHSLPVLNIPRSQSHLKTDSNFLLRQTGINPDHLTYRDDLDLHDLHQKGRLSLTLVDHNVLVGSNVSLEESVTMVIDHHQLERKPSDKVKLVHDLVGSCCSLVAGILLDSPEFSLTPQIAKMLIGTILVDTVNTSPEAGKTTPYDREMLGRLLSLIPDLDTEKLYDDIQQAKNDVSALSKREILEKDQKQVTHGNRTVVMSSISTSLQTFLQGLDAKQALDSVLHDRNGQCVVVMTMQVEAGVPHREILVYSNNERITQELADFLETDKEVQLDLQPLPCDLQYSLAYSQGNIKASRKKVLPLVKSFLEKSSVPQDDLLLTFDPVGSDTNSSAQVDFSSNPISSLVPNNMETGTTNQNLLFDPLSTAVSNTNNSASQDLLGLFDSDPPPTQPKISITLPKSPGEGFIMGSDLLGDFTEADIMESPLRTPDLMQSLSEASSGAGSARNSRPGSGHPSHTVTPPETGTPPNSLVHSGFLANSNNEFTLPSMNNAETVERIQQKQQRMEHRGDRKTRGDSNGGYPYTPHNSVADFQFDALAREHNLRTLNNSQMLREVEQKRKSLGGGEADLIATSDIGEESVTFTPCNSFVSEQFGELYTRDSCLPTMNNAEMVQHIKEKRASMAGSVGFKEEEEEEEEQEEDAVPFTPQNSFIESNFDSMAREHDLPSLNNADTVLRVQQKRSSLSDRLNETRPEQVMSPVPAEPPQSFSPFTPQNSYVESNMEKYHGGLDLSSLNDRLLDISLEGGKKSVIHPQVPNSLNFDPLVSVIPQNVVANGIAQEMLKDNPQNSSHRDLLDLNFDGGEDGDDGSHSTENHGNSSGIMGKEARSVGQSKGNQSSETQGNSSGGPTEDVAFSLAGELIEHVLENFQPSEPLVNKANDEEALVSVTMETVHQEKSSEVLRQQEQNLAVINPSTAMKKVPSSGQLIAVETDYLSKVDLFHGNYDLVSRQGDQEVVESSSFRKISGEAPQTVRQEILTAISRESFDKGRGGTEEKKKEDRQMEEDGENVEKENERVVKKNGMMDEIEDRKMDQDDGTKDENGDGEKGVNEDRKIGDGLKKEEHVDNGRKIEARIQKDERDEDVSDLTPSETEEETENDSPYLVHQVADNLLDSVLKNAVDIVQSGEREKDESMSTTLKKPQPPSQSIFNFDTTEEMEESGSTPSDSSSPTNSTTTEASYRLSSPEAGGQRSRIMPREDNSMLSINSISSESLSSYTGMKSDVDVLERAERSMLSLGSISGESLSSFAGVKSDMNLEDLSPGSAGVISPVSQTTNQNLSTNQKLDVEPKEKVKVLFKLDSYDDVLQAGSVEVKEETQRVEEVKVREKLKVDSESRKEVYMTTAGRISIKVEDETVMSSASRSSEQTVMSSVKEDKTLMTSTPSNEGLPLMSVSSDPFESVDSVATVTTEEGELNKTDQSNEMTETESKLQDRLGGLDLAENWQEDDIPGMPPAENEYESSDSEGSRSRHSSNSSHSSLGNSRARNSSLSAHPKKKITANFSILSDDLEDDGMDPADGLEWENDTPIQQRERIPEFSAQDEFRESKLWKGVEIGGKSMKIDLKVIEPYKKVLAHGGYYGDGLNAIIIFSGCYLPDRSRRDYQYVMDNLFMYVISTLETLVAEDYMIVYFHGATPRRQMPSFGWLKKCYQMIDRRLRKNLKSLLLVHPTLWLRTIVMMTRPFISAKFSSKLRFVRSLTELGQIIPMEYILVPEQVQQVEVLLEQNPNFLDEFDNEKEEKRKEKERKKEEKRKKKEEEKMKKEENKTTSKAKGFRSLFRRK</sequence>
<evidence type="ECO:0000259" key="9">
    <source>
        <dbReference type="PROSITE" id="PS50191"/>
    </source>
</evidence>
<evidence type="ECO:0000313" key="10">
    <source>
        <dbReference type="Proteomes" id="UP000694844"/>
    </source>
</evidence>
<comment type="cofactor">
    <cofactor evidence="1">
        <name>Mn(2+)</name>
        <dbReference type="ChEBI" id="CHEBI:29035"/>
    </cofactor>
</comment>
<feature type="region of interest" description="Disordered" evidence="8">
    <location>
        <begin position="1032"/>
        <end position="1159"/>
    </location>
</feature>
<gene>
    <name evidence="11 12" type="primary">LOC111111975</name>
</gene>
<feature type="region of interest" description="Disordered" evidence="8">
    <location>
        <begin position="1176"/>
        <end position="1256"/>
    </location>
</feature>
<feature type="compositionally biased region" description="Basic and acidic residues" evidence="8">
    <location>
        <begin position="1062"/>
        <end position="1071"/>
    </location>
</feature>
<feature type="compositionally biased region" description="Basic and acidic residues" evidence="8">
    <location>
        <begin position="1037"/>
        <end position="1054"/>
    </location>
</feature>
<dbReference type="SUPFAM" id="SSF52087">
    <property type="entry name" value="CRAL/TRIO domain"/>
    <property type="match status" value="1"/>
</dbReference>
<feature type="compositionally biased region" description="Polar residues" evidence="8">
    <location>
        <begin position="1322"/>
        <end position="1333"/>
    </location>
</feature>
<keyword evidence="4" id="KW-0963">Cytoplasm</keyword>
<evidence type="ECO:0000256" key="5">
    <source>
        <dbReference type="ARBA" id="ARBA00022723"/>
    </source>
</evidence>
<dbReference type="OrthoDB" id="19923at2759"/>
<evidence type="ECO:0000313" key="11">
    <source>
        <dbReference type="RefSeq" id="XP_022304906.1"/>
    </source>
</evidence>
<feature type="compositionally biased region" description="Basic and acidic residues" evidence="8">
    <location>
        <begin position="550"/>
        <end position="569"/>
    </location>
</feature>
<feature type="compositionally biased region" description="Basic and acidic residues" evidence="8">
    <location>
        <begin position="1787"/>
        <end position="1798"/>
    </location>
</feature>
<dbReference type="InterPro" id="IPR022181">
    <property type="entry name" value="Bcl2-/adenovirus-E1B"/>
</dbReference>
<accession>A0A8B8BPR8</accession>
<dbReference type="InterPro" id="IPR004097">
    <property type="entry name" value="DHHA2"/>
</dbReference>
<feature type="region of interest" description="Disordered" evidence="8">
    <location>
        <begin position="733"/>
        <end position="763"/>
    </location>
</feature>
<feature type="compositionally biased region" description="Basic and acidic residues" evidence="8">
    <location>
        <begin position="737"/>
        <end position="747"/>
    </location>
</feature>
<keyword evidence="6" id="KW-0378">Hydrolase</keyword>